<dbReference type="Proteomes" id="UP000199476">
    <property type="component" value="Unassembled WGS sequence"/>
</dbReference>
<protein>
    <submittedName>
        <fullName evidence="1">Perosamine synthetase</fullName>
    </submittedName>
</protein>
<dbReference type="InterPro" id="IPR015424">
    <property type="entry name" value="PyrdxlP-dep_Trfase"/>
</dbReference>
<dbReference type="EMBL" id="FNGO01000027">
    <property type="protein sequence ID" value="SDM32028.1"/>
    <property type="molecule type" value="Genomic_DNA"/>
</dbReference>
<dbReference type="Gene3D" id="3.90.1150.10">
    <property type="entry name" value="Aspartate Aminotransferase, domain 1"/>
    <property type="match status" value="1"/>
</dbReference>
<evidence type="ECO:0000313" key="2">
    <source>
        <dbReference type="Proteomes" id="UP000199476"/>
    </source>
</evidence>
<accession>A0A1G9S965</accession>
<keyword evidence="2" id="KW-1185">Reference proteome</keyword>
<organism evidence="1 2">
    <name type="scientific">Halarsenatibacter silvermanii</name>
    <dbReference type="NCBI Taxonomy" id="321763"/>
    <lineage>
        <taxon>Bacteria</taxon>
        <taxon>Bacillati</taxon>
        <taxon>Bacillota</taxon>
        <taxon>Clostridia</taxon>
        <taxon>Halanaerobiales</taxon>
        <taxon>Halarsenatibacteraceae</taxon>
        <taxon>Halarsenatibacter</taxon>
    </lineage>
</organism>
<reference evidence="1 2" key="1">
    <citation type="submission" date="2016-10" db="EMBL/GenBank/DDBJ databases">
        <authorList>
            <person name="de Groot N.N."/>
        </authorList>
    </citation>
    <scope>NUCLEOTIDE SEQUENCE [LARGE SCALE GENOMIC DNA]</scope>
    <source>
        <strain evidence="1 2">SLAS-1</strain>
    </source>
</reference>
<name>A0A1G9S965_9FIRM</name>
<proteinExistence type="predicted"/>
<dbReference type="SUPFAM" id="SSF53383">
    <property type="entry name" value="PLP-dependent transferases"/>
    <property type="match status" value="1"/>
</dbReference>
<evidence type="ECO:0000313" key="1">
    <source>
        <dbReference type="EMBL" id="SDM32028.1"/>
    </source>
</evidence>
<gene>
    <name evidence="1" type="ORF">SAMN04488692_1276</name>
</gene>
<dbReference type="InterPro" id="IPR015422">
    <property type="entry name" value="PyrdxlP-dep_Trfase_small"/>
</dbReference>
<sequence length="36" mass="4142">MTEQVAGESLALPFYNNLKDEEIEYVVDKLKQALNK</sequence>
<dbReference type="AlphaFoldDB" id="A0A1G9S965"/>